<evidence type="ECO:0000313" key="3">
    <source>
        <dbReference type="EMBL" id="SMC16381.1"/>
    </source>
</evidence>
<dbReference type="InterPro" id="IPR004165">
    <property type="entry name" value="CoA_trans_fam_I"/>
</dbReference>
<name>A0A1W1WZ23_9CLOT</name>
<dbReference type="STRING" id="1121291.SAMN02745134_00066"/>
<dbReference type="SUPFAM" id="SSF100950">
    <property type="entry name" value="NagB/RpiA/CoA transferase-like"/>
    <property type="match status" value="1"/>
</dbReference>
<dbReference type="Gene3D" id="3.40.1080.10">
    <property type="entry name" value="Glutaconate Coenzyme A-transferase"/>
    <property type="match status" value="1"/>
</dbReference>
<dbReference type="EMBL" id="FWXH01000002">
    <property type="protein sequence ID" value="SMC16381.1"/>
    <property type="molecule type" value="Genomic_DNA"/>
</dbReference>
<keyword evidence="4" id="KW-1185">Reference proteome</keyword>
<evidence type="ECO:0000256" key="2">
    <source>
        <dbReference type="ARBA" id="ARBA00022679"/>
    </source>
</evidence>
<dbReference type="RefSeq" id="WP_084113292.1">
    <property type="nucleotide sequence ID" value="NZ_FWXH01000002.1"/>
</dbReference>
<protein>
    <submittedName>
        <fullName evidence="3">Acetate CoA/acetoacetate CoA-transferase alpha subunit</fullName>
    </submittedName>
</protein>
<comment type="similarity">
    <text evidence="1">Belongs to the 3-oxoacid CoA-transferase subunit A family.</text>
</comment>
<dbReference type="AlphaFoldDB" id="A0A1W1WZ23"/>
<accession>A0A1W1WZ23</accession>
<dbReference type="SMART" id="SM00882">
    <property type="entry name" value="CoA_trans"/>
    <property type="match status" value="1"/>
</dbReference>
<dbReference type="OrthoDB" id="9777193at2"/>
<proteinExistence type="inferred from homology"/>
<dbReference type="NCBIfam" id="TIGR02429">
    <property type="entry name" value="pcaI_scoA_fam"/>
    <property type="match status" value="1"/>
</dbReference>
<dbReference type="PROSITE" id="PS01273">
    <property type="entry name" value="COA_TRANSF_1"/>
    <property type="match status" value="1"/>
</dbReference>
<dbReference type="InterPro" id="IPR004163">
    <property type="entry name" value="CoA_transf_BS"/>
</dbReference>
<dbReference type="PANTHER" id="PTHR13707">
    <property type="entry name" value="KETOACID-COENZYME A TRANSFERASE"/>
    <property type="match status" value="1"/>
</dbReference>
<dbReference type="InterPro" id="IPR012792">
    <property type="entry name" value="3-oxoacid_CoA-transf_A"/>
</dbReference>
<sequence>MNKVVKFEDLKFIFKDGMSIMIGGFLDCGTPDGLIDMLIKLNVRNLTIIGNDTGFPDRGIGKLIVNGQVKKVIASHIGTNPETGRKIINGDIAVELSPQGTLIERIRAGGAGLGGVLTQTGIGTVVEDGKQKIKINGKEYLLELPIKADVALVKGSVVDEFGNVCYKGTTKNFNPYIAMAGRTVIVEAERIVRCDQLESEYAMTPGVLVNYIVEGGTLNDCRCKVS</sequence>
<dbReference type="Proteomes" id="UP000192468">
    <property type="component" value="Unassembled WGS sequence"/>
</dbReference>
<gene>
    <name evidence="3" type="ORF">SAMN02745134_00066</name>
</gene>
<reference evidence="3 4" key="1">
    <citation type="submission" date="2017-04" db="EMBL/GenBank/DDBJ databases">
        <authorList>
            <person name="Afonso C.L."/>
            <person name="Miller P.J."/>
            <person name="Scott M.A."/>
            <person name="Spackman E."/>
            <person name="Goraichik I."/>
            <person name="Dimitrov K.M."/>
            <person name="Suarez D.L."/>
            <person name="Swayne D.E."/>
        </authorList>
    </citation>
    <scope>NUCLEOTIDE SEQUENCE [LARGE SCALE GENOMIC DNA]</scope>
    <source>
        <strain evidence="3 4">DSM 12555</strain>
    </source>
</reference>
<dbReference type="InterPro" id="IPR037171">
    <property type="entry name" value="NagB/RpiA_transferase-like"/>
</dbReference>
<dbReference type="Pfam" id="PF01144">
    <property type="entry name" value="CoA_trans"/>
    <property type="match status" value="1"/>
</dbReference>
<dbReference type="GO" id="GO:0008410">
    <property type="term" value="F:CoA-transferase activity"/>
    <property type="evidence" value="ECO:0007669"/>
    <property type="project" value="InterPro"/>
</dbReference>
<keyword evidence="2 3" id="KW-0808">Transferase</keyword>
<organism evidence="3 4">
    <name type="scientific">Clostridium acidisoli DSM 12555</name>
    <dbReference type="NCBI Taxonomy" id="1121291"/>
    <lineage>
        <taxon>Bacteria</taxon>
        <taxon>Bacillati</taxon>
        <taxon>Bacillota</taxon>
        <taxon>Clostridia</taxon>
        <taxon>Eubacteriales</taxon>
        <taxon>Clostridiaceae</taxon>
        <taxon>Clostridium</taxon>
    </lineage>
</organism>
<evidence type="ECO:0000313" key="4">
    <source>
        <dbReference type="Proteomes" id="UP000192468"/>
    </source>
</evidence>
<dbReference type="PANTHER" id="PTHR13707:SF60">
    <property type="entry name" value="ACETATE COA-TRANSFERASE SUBUNIT ALPHA"/>
    <property type="match status" value="1"/>
</dbReference>
<evidence type="ECO:0000256" key="1">
    <source>
        <dbReference type="ARBA" id="ARBA00005612"/>
    </source>
</evidence>